<dbReference type="InterPro" id="IPR020449">
    <property type="entry name" value="Tscrpt_reg_AraC-type_HTH"/>
</dbReference>
<dbReference type="InterPro" id="IPR018062">
    <property type="entry name" value="HTH_AraC-typ_CS"/>
</dbReference>
<dbReference type="Proteomes" id="UP001232343">
    <property type="component" value="Unassembled WGS sequence"/>
</dbReference>
<evidence type="ECO:0000256" key="3">
    <source>
        <dbReference type="ARBA" id="ARBA00023163"/>
    </source>
</evidence>
<feature type="transmembrane region" description="Helical" evidence="4">
    <location>
        <begin position="15"/>
        <end position="33"/>
    </location>
</feature>
<dbReference type="Gene3D" id="3.30.450.20">
    <property type="entry name" value="PAS domain"/>
    <property type="match status" value="1"/>
</dbReference>
<dbReference type="InterPro" id="IPR041522">
    <property type="entry name" value="CdaR_GGDEF"/>
</dbReference>
<keyword evidence="4" id="KW-0472">Membrane</keyword>
<keyword evidence="1" id="KW-0805">Transcription regulation</keyword>
<reference evidence="6 7" key="1">
    <citation type="submission" date="2023-07" db="EMBL/GenBank/DDBJ databases">
        <title>Genomic Encyclopedia of Type Strains, Phase IV (KMG-IV): sequencing the most valuable type-strain genomes for metagenomic binning, comparative biology and taxonomic classification.</title>
        <authorList>
            <person name="Goeker M."/>
        </authorList>
    </citation>
    <scope>NUCLEOTIDE SEQUENCE [LARGE SCALE GENOMIC DNA]</scope>
    <source>
        <strain evidence="6 7">DSM 27848</strain>
    </source>
</reference>
<dbReference type="Pfam" id="PF17853">
    <property type="entry name" value="GGDEF_2"/>
    <property type="match status" value="1"/>
</dbReference>
<evidence type="ECO:0000259" key="5">
    <source>
        <dbReference type="PROSITE" id="PS01124"/>
    </source>
</evidence>
<dbReference type="PANTHER" id="PTHR43280">
    <property type="entry name" value="ARAC-FAMILY TRANSCRIPTIONAL REGULATOR"/>
    <property type="match status" value="1"/>
</dbReference>
<dbReference type="EMBL" id="JAUSUO010000004">
    <property type="protein sequence ID" value="MDQ0343163.1"/>
    <property type="molecule type" value="Genomic_DNA"/>
</dbReference>
<keyword evidence="4" id="KW-0812">Transmembrane</keyword>
<evidence type="ECO:0000256" key="2">
    <source>
        <dbReference type="ARBA" id="ARBA00023125"/>
    </source>
</evidence>
<dbReference type="Gene3D" id="1.10.10.60">
    <property type="entry name" value="Homeodomain-like"/>
    <property type="match status" value="2"/>
</dbReference>
<evidence type="ECO:0000313" key="7">
    <source>
        <dbReference type="Proteomes" id="UP001232343"/>
    </source>
</evidence>
<dbReference type="SMART" id="SM00342">
    <property type="entry name" value="HTH_ARAC"/>
    <property type="match status" value="1"/>
</dbReference>
<dbReference type="PROSITE" id="PS00041">
    <property type="entry name" value="HTH_ARAC_FAMILY_1"/>
    <property type="match status" value="1"/>
</dbReference>
<dbReference type="PANTHER" id="PTHR43280:SF28">
    <property type="entry name" value="HTH-TYPE TRANSCRIPTIONAL ACTIVATOR RHAS"/>
    <property type="match status" value="1"/>
</dbReference>
<protein>
    <submittedName>
        <fullName evidence="6">AraC-like DNA-binding protein/sugar diacid utilization regulator</fullName>
    </submittedName>
</protein>
<feature type="transmembrane region" description="Helical" evidence="4">
    <location>
        <begin position="290"/>
        <end position="315"/>
    </location>
</feature>
<evidence type="ECO:0000256" key="1">
    <source>
        <dbReference type="ARBA" id="ARBA00023015"/>
    </source>
</evidence>
<dbReference type="PRINTS" id="PR00032">
    <property type="entry name" value="HTHARAC"/>
</dbReference>
<dbReference type="InterPro" id="IPR009057">
    <property type="entry name" value="Homeodomain-like_sf"/>
</dbReference>
<keyword evidence="3" id="KW-0804">Transcription</keyword>
<gene>
    <name evidence="6" type="ORF">J2S14_001977</name>
</gene>
<sequence length="769" mass="89730">MLNYFEKIRIFRKFLFSYLLILIIPLLASFLIYQINILKLKEKAIETSENLLYETINTIDQKNDDLGRLAYQLSLDLNVQTLMFQKSKDDANLVYDIYKVRNSISPYWFTNNSFRNFYIYFNNIDIIVSPESAYVRPKDFYALYSYKGLTFDEWNKMINQEHRSRYYLPSTTVRIGNNNESVITYVQSLPFNNKKNPKANIVVMIKENEFTSLLNRISTQYDGAAFIFDEHGQIIASDNLKENIISFDKVNKSFTVTDKNYIYIQSTSKFNNWTYAAIISKKELSKDVEFIRTISFIIALVTIILGILVALLFSYRQSIPLDRLFGIMKFTEMKKVRNPFDFLHSSVEEMIISNNQLSDKIQNQLPILRDSVIKKLMYGDYSSSKETLILIEQSMIPFKGEFGFVGILEIMNTLKDMALEMSKEMINEMNVAQLIIQNELTEICGEEIILSNIGTDQVAFIKSYDENPTSDDLKKMEINLSKLMKQLENKYSIKVNIGIGRKYDQLLKIHQSYEEAKSSLPLIQSLEQRPKIYKYEDSFHGEVIEFYYPIELEYRLINAVTDGELEEVDRLLEKLYSDNVTKRIITPNMGYQILECLKSTILRVLAKNSQINPVIVEEIYNQFEELLNKKMEFTSSFELVRKLLLEITESIHERKFAGNMQMLKKIKETIKINFSDPDLCLYKISEAVNLPEKMLPTIFKEYVGINISDYIEDVRINFAKTKLGETTLSIEEIAEQAGYNSAHSFRRAFKRKTGTSPSDFRKMVKNINK</sequence>
<comment type="caution">
    <text evidence="6">The sequence shown here is derived from an EMBL/GenBank/DDBJ whole genome shotgun (WGS) entry which is preliminary data.</text>
</comment>
<evidence type="ECO:0000256" key="4">
    <source>
        <dbReference type="SAM" id="Phobius"/>
    </source>
</evidence>
<keyword evidence="2" id="KW-0238">DNA-binding</keyword>
<proteinExistence type="predicted"/>
<accession>A0ABU0D433</accession>
<dbReference type="SUPFAM" id="SSF46689">
    <property type="entry name" value="Homeodomain-like"/>
    <property type="match status" value="1"/>
</dbReference>
<feature type="domain" description="HTH araC/xylS-type" evidence="5">
    <location>
        <begin position="664"/>
        <end position="763"/>
    </location>
</feature>
<dbReference type="Pfam" id="PF12833">
    <property type="entry name" value="HTH_18"/>
    <property type="match status" value="1"/>
</dbReference>
<dbReference type="PROSITE" id="PS01124">
    <property type="entry name" value="HTH_ARAC_FAMILY_2"/>
    <property type="match status" value="1"/>
</dbReference>
<dbReference type="RefSeq" id="WP_280518596.1">
    <property type="nucleotide sequence ID" value="NZ_JALIRM010000008.1"/>
</dbReference>
<name>A0ABU0D433_9BACI</name>
<keyword evidence="7" id="KW-1185">Reference proteome</keyword>
<organism evidence="6 7">
    <name type="scientific">Lederbergia wuyishanensis</name>
    <dbReference type="NCBI Taxonomy" id="1347903"/>
    <lineage>
        <taxon>Bacteria</taxon>
        <taxon>Bacillati</taxon>
        <taxon>Bacillota</taxon>
        <taxon>Bacilli</taxon>
        <taxon>Bacillales</taxon>
        <taxon>Bacillaceae</taxon>
        <taxon>Lederbergia</taxon>
    </lineage>
</organism>
<keyword evidence="4" id="KW-1133">Transmembrane helix</keyword>
<dbReference type="InterPro" id="IPR018060">
    <property type="entry name" value="HTH_AraC"/>
</dbReference>
<evidence type="ECO:0000313" key="6">
    <source>
        <dbReference type="EMBL" id="MDQ0343163.1"/>
    </source>
</evidence>